<evidence type="ECO:0000313" key="13">
    <source>
        <dbReference type="Proteomes" id="UP001153069"/>
    </source>
</evidence>
<evidence type="ECO:0000256" key="3">
    <source>
        <dbReference type="ARBA" id="ARBA00010766"/>
    </source>
</evidence>
<evidence type="ECO:0000256" key="8">
    <source>
        <dbReference type="RuleBase" id="RU366063"/>
    </source>
</evidence>
<evidence type="ECO:0000256" key="5">
    <source>
        <dbReference type="ARBA" id="ARBA00022946"/>
    </source>
</evidence>
<dbReference type="PANTHER" id="PTHR21427:SF19">
    <property type="entry name" value="UBIQUINONE BIOSYNTHESIS PROTEIN COQ9, MITOCHONDRIAL"/>
    <property type="match status" value="1"/>
</dbReference>
<evidence type="ECO:0000256" key="4">
    <source>
        <dbReference type="ARBA" id="ARBA00022688"/>
    </source>
</evidence>
<evidence type="ECO:0000259" key="10">
    <source>
        <dbReference type="Pfam" id="PF08511"/>
    </source>
</evidence>
<organism evidence="12 13">
    <name type="scientific">Seminavis robusta</name>
    <dbReference type="NCBI Taxonomy" id="568900"/>
    <lineage>
        <taxon>Eukaryota</taxon>
        <taxon>Sar</taxon>
        <taxon>Stramenopiles</taxon>
        <taxon>Ochrophyta</taxon>
        <taxon>Bacillariophyta</taxon>
        <taxon>Bacillariophyceae</taxon>
        <taxon>Bacillariophycidae</taxon>
        <taxon>Naviculales</taxon>
        <taxon>Naviculaceae</taxon>
        <taxon>Seminavis</taxon>
    </lineage>
</organism>
<keyword evidence="4 8" id="KW-0831">Ubiquinone biosynthesis</keyword>
<evidence type="ECO:0000259" key="11">
    <source>
        <dbReference type="Pfam" id="PF21392"/>
    </source>
</evidence>
<evidence type="ECO:0000313" key="12">
    <source>
        <dbReference type="EMBL" id="CAB9499205.1"/>
    </source>
</evidence>
<accession>A0A9N8DEU2</accession>
<evidence type="ECO:0000256" key="1">
    <source>
        <dbReference type="ARBA" id="ARBA00004173"/>
    </source>
</evidence>
<dbReference type="GO" id="GO:0006744">
    <property type="term" value="P:ubiquinone biosynthetic process"/>
    <property type="evidence" value="ECO:0007669"/>
    <property type="project" value="UniProtKB-UniRule"/>
</dbReference>
<evidence type="ECO:0000256" key="2">
    <source>
        <dbReference type="ARBA" id="ARBA00004749"/>
    </source>
</evidence>
<dbReference type="PANTHER" id="PTHR21427">
    <property type="entry name" value="UBIQUINONE BIOSYNTHESIS PROTEIN COQ9, MITOCHONDRIAL"/>
    <property type="match status" value="1"/>
</dbReference>
<dbReference type="GO" id="GO:0008289">
    <property type="term" value="F:lipid binding"/>
    <property type="evidence" value="ECO:0007669"/>
    <property type="project" value="UniProtKB-UniRule"/>
</dbReference>
<evidence type="ECO:0000256" key="9">
    <source>
        <dbReference type="SAM" id="MobiDB-lite"/>
    </source>
</evidence>
<evidence type="ECO:0000256" key="7">
    <source>
        <dbReference type="ARBA" id="ARBA00023128"/>
    </source>
</evidence>
<dbReference type="Pfam" id="PF08511">
    <property type="entry name" value="COQ9"/>
    <property type="match status" value="1"/>
</dbReference>
<comment type="subcellular location">
    <subcellularLocation>
        <location evidence="1 8">Mitochondrion</location>
    </subcellularLocation>
</comment>
<name>A0A9N8DEU2_9STRA</name>
<keyword evidence="6 8" id="KW-0446">Lipid-binding</keyword>
<protein>
    <recommendedName>
        <fullName evidence="8">Ubiquinone biosynthesis protein</fullName>
    </recommendedName>
</protein>
<dbReference type="OrthoDB" id="619536at2759"/>
<dbReference type="AlphaFoldDB" id="A0A9N8DEU2"/>
<evidence type="ECO:0000256" key="6">
    <source>
        <dbReference type="ARBA" id="ARBA00023121"/>
    </source>
</evidence>
<dbReference type="Pfam" id="PF21392">
    <property type="entry name" value="COQ9_N"/>
    <property type="match status" value="1"/>
</dbReference>
<comment type="similarity">
    <text evidence="3 8">Belongs to the COQ9 family.</text>
</comment>
<dbReference type="GO" id="GO:0005743">
    <property type="term" value="C:mitochondrial inner membrane"/>
    <property type="evidence" value="ECO:0007669"/>
    <property type="project" value="TreeGrafter"/>
</dbReference>
<dbReference type="InterPro" id="IPR013718">
    <property type="entry name" value="COQ9_C"/>
</dbReference>
<keyword evidence="5" id="KW-0809">Transit peptide</keyword>
<reference evidence="12" key="1">
    <citation type="submission" date="2020-06" db="EMBL/GenBank/DDBJ databases">
        <authorList>
            <consortium name="Plant Systems Biology data submission"/>
        </authorList>
    </citation>
    <scope>NUCLEOTIDE SEQUENCE</scope>
    <source>
        <strain evidence="12">D6</strain>
    </source>
</reference>
<feature type="region of interest" description="Disordered" evidence="9">
    <location>
        <begin position="157"/>
        <end position="176"/>
    </location>
</feature>
<dbReference type="Proteomes" id="UP001153069">
    <property type="component" value="Unassembled WGS sequence"/>
</dbReference>
<dbReference type="InterPro" id="IPR012762">
    <property type="entry name" value="Ubiq_biosynth_COQ9"/>
</dbReference>
<feature type="compositionally biased region" description="Basic and acidic residues" evidence="9">
    <location>
        <begin position="157"/>
        <end position="169"/>
    </location>
</feature>
<dbReference type="Gene3D" id="1.10.357.10">
    <property type="entry name" value="Tetracycline Repressor, domain 2"/>
    <property type="match status" value="1"/>
</dbReference>
<keyword evidence="13" id="KW-1185">Reference proteome</keyword>
<comment type="function">
    <text evidence="8">Membrane-associated protein that warps the membrane surface to access and bind aromatic isoprenes with high specificity, including ubiquinone (CoQ) isoprene intermediates and presents them directly to Coq7, therefore facilitating the Coq7-mediated hydroxylase step. Participates in the biosynthesis of coenzyme Q, also named ubiquinone, an essential lipid-soluble electron transporter for aerobic cellular respiration.</text>
</comment>
<gene>
    <name evidence="12" type="ORF">SEMRO_56_G032610.1</name>
</gene>
<comment type="caution">
    <text evidence="12">The sequence shown here is derived from an EMBL/GenBank/DDBJ whole genome shotgun (WGS) entry which is preliminary data.</text>
</comment>
<comment type="pathway">
    <text evidence="2 8">Cofactor biosynthesis; ubiquinone biosynthesis.</text>
</comment>
<dbReference type="InterPro" id="IPR048674">
    <property type="entry name" value="COQ9_HTH"/>
</dbReference>
<keyword evidence="7 8" id="KW-0496">Mitochondrion</keyword>
<proteinExistence type="inferred from homology"/>
<feature type="domain" description="COQ9 C-terminal" evidence="10">
    <location>
        <begin position="240"/>
        <end position="279"/>
    </location>
</feature>
<sequence length="371" mass="41042">MQRLLTVATSRRVAHRRLHDGDRLLAVRASALFQRERVVYPTRVGNNGIRLFSSNVHPNSTGTSSGNYQSNQWDPNTTALSNIRTAILKSSLQEVHHHGWTEDALAAGTAAVKQQHGDKKISMSVVGLLSVDDLIAFCMDQWNIQLKQDLFELRHQKQSTSEKDEEKENITSNKDPLERGIQTRLQYLIPYLQSQRWHEGMALGIRGPTNALQTQRQLQEMIEIIIATSNNHPELGTTEKMALGAVYVATELHLLTDTSPQYRDTWAFLSQRMNDWRRLTLLPAGTGTSNSSSSSDTLFVATAVASSLAGGLVSLITTNPSQAFGLPAAVWSSLFHNPQANSWGTNEVSLGAIKDGTHPSDYESQKRGSKS</sequence>
<dbReference type="EMBL" id="CAICTM010000055">
    <property type="protein sequence ID" value="CAB9499205.1"/>
    <property type="molecule type" value="Genomic_DNA"/>
</dbReference>
<feature type="domain" description="Ubiquinone biosynthesis protein COQ9 HTH" evidence="11">
    <location>
        <begin position="84"/>
        <end position="108"/>
    </location>
</feature>